<gene>
    <name evidence="2" type="ORF">C5746_32110</name>
</gene>
<dbReference type="InterPro" id="IPR001736">
    <property type="entry name" value="PLipase_D/transphosphatidylase"/>
</dbReference>
<dbReference type="Pfam" id="PF13091">
    <property type="entry name" value="PLDc_2"/>
    <property type="match status" value="1"/>
</dbReference>
<evidence type="ECO:0000313" key="3">
    <source>
        <dbReference type="Proteomes" id="UP000252698"/>
    </source>
</evidence>
<dbReference type="SMART" id="SM00155">
    <property type="entry name" value="PLDc"/>
    <property type="match status" value="1"/>
</dbReference>
<dbReference type="RefSeq" id="WP_114247246.1">
    <property type="nucleotide sequence ID" value="NZ_CP027306.1"/>
</dbReference>
<evidence type="ECO:0000313" key="2">
    <source>
        <dbReference type="EMBL" id="AXE80832.1"/>
    </source>
</evidence>
<dbReference type="PROSITE" id="PS50035">
    <property type="entry name" value="PLD"/>
    <property type="match status" value="1"/>
</dbReference>
<dbReference type="Proteomes" id="UP000252698">
    <property type="component" value="Chromosome"/>
</dbReference>
<accession>A0A2Z5JKI2</accession>
<feature type="domain" description="PLD phosphodiesterase" evidence="1">
    <location>
        <begin position="217"/>
        <end position="239"/>
    </location>
</feature>
<dbReference type="GO" id="GO:0003824">
    <property type="term" value="F:catalytic activity"/>
    <property type="evidence" value="ECO:0007669"/>
    <property type="project" value="InterPro"/>
</dbReference>
<dbReference type="InterPro" id="IPR025202">
    <property type="entry name" value="PLD-like_dom"/>
</dbReference>
<evidence type="ECO:0000259" key="1">
    <source>
        <dbReference type="PROSITE" id="PS50035"/>
    </source>
</evidence>
<dbReference type="KEGG" id="sata:C5746_32110"/>
<dbReference type="EMBL" id="CP027306">
    <property type="protein sequence ID" value="AXE80832.1"/>
    <property type="molecule type" value="Genomic_DNA"/>
</dbReference>
<reference evidence="2 3" key="1">
    <citation type="journal article" date="2018" name="Front. Microbiol.">
        <title>Genome Sequencing of Streptomyces atratus SCSIOZH16 and Activation Production of Nocardamine via Metabolic Engineering.</title>
        <authorList>
            <person name="Li Y."/>
            <person name="Zhang C."/>
            <person name="Liu C."/>
            <person name="Ju J."/>
            <person name="Ma J."/>
        </authorList>
    </citation>
    <scope>NUCLEOTIDE SEQUENCE [LARGE SCALE GENOMIC DNA]</scope>
    <source>
        <strain evidence="2 3">SCSIO_ZH16</strain>
    </source>
</reference>
<sequence length="275" mass="28102">MARVLEPLRPLVSLLLQASDPVGTAAAATDIAVAGGTGPEVAALIASVVTDRRLVPYALIHASVLDEDGQLTGAAPLLLAQAHAMAAMSVEDGWELVLTVPAFLKDSLGAMSRDNGGPGLPLDTGRTIRLVAGSAQRHLVIAAPYLHPFLANALAPAVATLLAAGGTVTLITRALGWSAPDRSDANVEAVAVLREAAGVASGGLKVCSWDESGLGVHFKVVLADDQLAYVGSANLTPGGTEGHAEAGVLLRGKQVKSLSRWLRAVADELTRRSVG</sequence>
<dbReference type="Gene3D" id="3.30.870.10">
    <property type="entry name" value="Endonuclease Chain A"/>
    <property type="match status" value="1"/>
</dbReference>
<dbReference type="AlphaFoldDB" id="A0A2Z5JKI2"/>
<dbReference type="CDD" id="cd00138">
    <property type="entry name" value="PLDc_SF"/>
    <property type="match status" value="1"/>
</dbReference>
<proteinExistence type="predicted"/>
<organism evidence="2 3">
    <name type="scientific">Streptomyces atratus</name>
    <dbReference type="NCBI Taxonomy" id="1893"/>
    <lineage>
        <taxon>Bacteria</taxon>
        <taxon>Bacillati</taxon>
        <taxon>Actinomycetota</taxon>
        <taxon>Actinomycetes</taxon>
        <taxon>Kitasatosporales</taxon>
        <taxon>Streptomycetaceae</taxon>
        <taxon>Streptomyces</taxon>
    </lineage>
</organism>
<name>A0A2Z5JKI2_STRAR</name>
<dbReference type="SUPFAM" id="SSF56024">
    <property type="entry name" value="Phospholipase D/nuclease"/>
    <property type="match status" value="1"/>
</dbReference>
<dbReference type="GO" id="GO:0006793">
    <property type="term" value="P:phosphorus metabolic process"/>
    <property type="evidence" value="ECO:0007669"/>
    <property type="project" value="UniProtKB-ARBA"/>
</dbReference>
<dbReference type="GeneID" id="95523018"/>
<protein>
    <recommendedName>
        <fullName evidence="1">PLD phosphodiesterase domain-containing protein</fullName>
    </recommendedName>
</protein>